<dbReference type="PhylomeDB" id="E9HHH9"/>
<protein>
    <submittedName>
        <fullName evidence="1">Uncharacterized protein</fullName>
    </submittedName>
</protein>
<accession>E9HHH9</accession>
<evidence type="ECO:0000313" key="2">
    <source>
        <dbReference type="Proteomes" id="UP000000305"/>
    </source>
</evidence>
<dbReference type="KEGG" id="dpx:DAPPUDRAFT_259605"/>
<reference evidence="1 2" key="1">
    <citation type="journal article" date="2011" name="Science">
        <title>The ecoresponsive genome of Daphnia pulex.</title>
        <authorList>
            <person name="Colbourne J.K."/>
            <person name="Pfrender M.E."/>
            <person name="Gilbert D."/>
            <person name="Thomas W.K."/>
            <person name="Tucker A."/>
            <person name="Oakley T.H."/>
            <person name="Tokishita S."/>
            <person name="Aerts A."/>
            <person name="Arnold G.J."/>
            <person name="Basu M.K."/>
            <person name="Bauer D.J."/>
            <person name="Caceres C.E."/>
            <person name="Carmel L."/>
            <person name="Casola C."/>
            <person name="Choi J.H."/>
            <person name="Detter J.C."/>
            <person name="Dong Q."/>
            <person name="Dusheyko S."/>
            <person name="Eads B.D."/>
            <person name="Frohlich T."/>
            <person name="Geiler-Samerotte K.A."/>
            <person name="Gerlach D."/>
            <person name="Hatcher P."/>
            <person name="Jogdeo S."/>
            <person name="Krijgsveld J."/>
            <person name="Kriventseva E.V."/>
            <person name="Kultz D."/>
            <person name="Laforsch C."/>
            <person name="Lindquist E."/>
            <person name="Lopez J."/>
            <person name="Manak J.R."/>
            <person name="Muller J."/>
            <person name="Pangilinan J."/>
            <person name="Patwardhan R.P."/>
            <person name="Pitluck S."/>
            <person name="Pritham E.J."/>
            <person name="Rechtsteiner A."/>
            <person name="Rho M."/>
            <person name="Rogozin I.B."/>
            <person name="Sakarya O."/>
            <person name="Salamov A."/>
            <person name="Schaack S."/>
            <person name="Shapiro H."/>
            <person name="Shiga Y."/>
            <person name="Skalitzky C."/>
            <person name="Smith Z."/>
            <person name="Souvorov A."/>
            <person name="Sung W."/>
            <person name="Tang Z."/>
            <person name="Tsuchiya D."/>
            <person name="Tu H."/>
            <person name="Vos H."/>
            <person name="Wang M."/>
            <person name="Wolf Y.I."/>
            <person name="Yamagata H."/>
            <person name="Yamada T."/>
            <person name="Ye Y."/>
            <person name="Shaw J.R."/>
            <person name="Andrews J."/>
            <person name="Crease T.J."/>
            <person name="Tang H."/>
            <person name="Lucas S.M."/>
            <person name="Robertson H.M."/>
            <person name="Bork P."/>
            <person name="Koonin E.V."/>
            <person name="Zdobnov E.M."/>
            <person name="Grigoriev I.V."/>
            <person name="Lynch M."/>
            <person name="Boore J.L."/>
        </authorList>
    </citation>
    <scope>NUCLEOTIDE SEQUENCE [LARGE SCALE GENOMIC DNA]</scope>
</reference>
<evidence type="ECO:0000313" key="1">
    <source>
        <dbReference type="EMBL" id="EFX68812.1"/>
    </source>
</evidence>
<gene>
    <name evidence="1" type="ORF">DAPPUDRAFT_259605</name>
</gene>
<dbReference type="InParanoid" id="E9HHH9"/>
<name>E9HHH9_DAPPU</name>
<keyword evidence="2" id="KW-1185">Reference proteome</keyword>
<dbReference type="HOGENOM" id="CLU_2164639_0_0_1"/>
<organism evidence="1 2">
    <name type="scientific">Daphnia pulex</name>
    <name type="common">Water flea</name>
    <dbReference type="NCBI Taxonomy" id="6669"/>
    <lineage>
        <taxon>Eukaryota</taxon>
        <taxon>Metazoa</taxon>
        <taxon>Ecdysozoa</taxon>
        <taxon>Arthropoda</taxon>
        <taxon>Crustacea</taxon>
        <taxon>Branchiopoda</taxon>
        <taxon>Diplostraca</taxon>
        <taxon>Cladocera</taxon>
        <taxon>Anomopoda</taxon>
        <taxon>Daphniidae</taxon>
        <taxon>Daphnia</taxon>
    </lineage>
</organism>
<dbReference type="OrthoDB" id="5406275at2759"/>
<dbReference type="AlphaFoldDB" id="E9HHH9"/>
<dbReference type="Proteomes" id="UP000000305">
    <property type="component" value="Unassembled WGS sequence"/>
</dbReference>
<dbReference type="EMBL" id="GL732648">
    <property type="protein sequence ID" value="EFX68812.1"/>
    <property type="molecule type" value="Genomic_DNA"/>
</dbReference>
<dbReference type="PANTHER" id="PTHR33488">
    <property type="entry name" value="ZGC:162509"/>
    <property type="match status" value="1"/>
</dbReference>
<dbReference type="PANTHER" id="PTHR33488:SF2">
    <property type="entry name" value="EARLY ENDOSOME ANTIGEN 1-LIKE"/>
    <property type="match status" value="1"/>
</dbReference>
<dbReference type="STRING" id="6669.E9HHH9"/>
<proteinExistence type="predicted"/>
<sequence>MTVAVDAHLETVCMEDDIEWNQLVAPAPTGIAGLGQLLIWTTRVTDFKIDKINKEDIHLIKSPDSFRTTLLQIANDSYNAFMKAHTNMEKIQLQMAQLPNYVKDCIKYMKSGKQVVLEKLLPKRLNE</sequence>